<dbReference type="InterPro" id="IPR012334">
    <property type="entry name" value="Pectin_lyas_fold"/>
</dbReference>
<protein>
    <submittedName>
        <fullName evidence="1">Uncharacterized protein</fullName>
    </submittedName>
</protein>
<organism evidence="1">
    <name type="scientific">marine sediment metagenome</name>
    <dbReference type="NCBI Taxonomy" id="412755"/>
    <lineage>
        <taxon>unclassified sequences</taxon>
        <taxon>metagenomes</taxon>
        <taxon>ecological metagenomes</taxon>
    </lineage>
</organism>
<feature type="non-terminal residue" evidence="1">
    <location>
        <position position="1"/>
    </location>
</feature>
<gene>
    <name evidence="1" type="ORF">S06H3_27195</name>
</gene>
<accession>X1PNH3</accession>
<feature type="non-terminal residue" evidence="1">
    <location>
        <position position="291"/>
    </location>
</feature>
<evidence type="ECO:0000313" key="1">
    <source>
        <dbReference type="EMBL" id="GAI32424.1"/>
    </source>
</evidence>
<sequence length="291" mass="31232">GTFTHTTFTAILAVDDDVLILQKSIATAGAGGQFSGDIEIWDSFEYPSDASLQSKWINSGGADAPTRSLTAYYQQYSMQVTNTGIGVGEVHRSFSVARDIGTLNNIGIAARCDNAGDTFQFTLYDSSGNYSFWTQTLTLANTWYALNIDPHSTPTGVGPGVTPVDLDDIIEIRLANLTNGTTYLFDLIKFESLTASKIGIGYDGLDDNVETGSSVRGHLLLTDELLSRTGTFYFVGIGGNDANDGKSWTNRRLTVASGYGLCSSGDTLIIGPGVFTEDINFNTDGVWVFGR</sequence>
<proteinExistence type="predicted"/>
<reference evidence="1" key="1">
    <citation type="journal article" date="2014" name="Front. Microbiol.">
        <title>High frequency of phylogenetically diverse reductive dehalogenase-homologous genes in deep subseafloor sedimentary metagenomes.</title>
        <authorList>
            <person name="Kawai M."/>
            <person name="Futagami T."/>
            <person name="Toyoda A."/>
            <person name="Takaki Y."/>
            <person name="Nishi S."/>
            <person name="Hori S."/>
            <person name="Arai W."/>
            <person name="Tsubouchi T."/>
            <person name="Morono Y."/>
            <person name="Uchiyama I."/>
            <person name="Ito T."/>
            <person name="Fujiyama A."/>
            <person name="Inagaki F."/>
            <person name="Takami H."/>
        </authorList>
    </citation>
    <scope>NUCLEOTIDE SEQUENCE</scope>
    <source>
        <strain evidence="1">Expedition CK06-06</strain>
    </source>
</reference>
<comment type="caution">
    <text evidence="1">The sequence shown here is derived from an EMBL/GenBank/DDBJ whole genome shotgun (WGS) entry which is preliminary data.</text>
</comment>
<dbReference type="AlphaFoldDB" id="X1PNH3"/>
<dbReference type="Gene3D" id="2.160.20.10">
    <property type="entry name" value="Single-stranded right-handed beta-helix, Pectin lyase-like"/>
    <property type="match status" value="1"/>
</dbReference>
<dbReference type="InterPro" id="IPR011050">
    <property type="entry name" value="Pectin_lyase_fold/virulence"/>
</dbReference>
<dbReference type="SUPFAM" id="SSF51126">
    <property type="entry name" value="Pectin lyase-like"/>
    <property type="match status" value="1"/>
</dbReference>
<dbReference type="EMBL" id="BARV01015764">
    <property type="protein sequence ID" value="GAI32424.1"/>
    <property type="molecule type" value="Genomic_DNA"/>
</dbReference>
<name>X1PNH3_9ZZZZ</name>